<organism evidence="2 3">
    <name type="scientific">Brachyspira suanatina</name>
    <dbReference type="NCBI Taxonomy" id="381802"/>
    <lineage>
        <taxon>Bacteria</taxon>
        <taxon>Pseudomonadati</taxon>
        <taxon>Spirochaetota</taxon>
        <taxon>Spirochaetia</taxon>
        <taxon>Brachyspirales</taxon>
        <taxon>Brachyspiraceae</taxon>
        <taxon>Brachyspira</taxon>
    </lineage>
</organism>
<dbReference type="EMBL" id="CVLB01000002">
    <property type="protein sequence ID" value="CRF34834.1"/>
    <property type="molecule type" value="Genomic_DNA"/>
</dbReference>
<sequence>MKKIVFVFITLLTISIQAFSAAVTTHYNNWKIRRITYNNTDTKTVTMTIKNNNSLEVYIAARNNQVSVSINWYKDKVDENTPVVEYSFNNSPYKSVEPFMRSSSDNFDILYTISPAFGIIQEKEVIEFLSRLINSKTLSIKPSSNSQAYTIDITGLKEAMQKTDFSGTLLEKYKSQILQQ</sequence>
<protein>
    <submittedName>
        <fullName evidence="2">Uncharacterized protein</fullName>
    </submittedName>
</protein>
<evidence type="ECO:0000313" key="2">
    <source>
        <dbReference type="EMBL" id="CRF34834.1"/>
    </source>
</evidence>
<dbReference type="AlphaFoldDB" id="A0A0G4KA49"/>
<accession>A0A0G4KA49</accession>
<feature type="chain" id="PRO_5005194695" evidence="1">
    <location>
        <begin position="21"/>
        <end position="180"/>
    </location>
</feature>
<dbReference type="Proteomes" id="UP000043763">
    <property type="component" value="Unassembled WGS sequence"/>
</dbReference>
<gene>
    <name evidence="2" type="ORF">BRSU_2277</name>
</gene>
<dbReference type="RefSeq" id="WP_048595451.1">
    <property type="nucleotide sequence ID" value="NZ_CVLB01000002.1"/>
</dbReference>
<proteinExistence type="predicted"/>
<dbReference type="OrthoDB" id="307338at2"/>
<keyword evidence="3" id="KW-1185">Reference proteome</keyword>
<name>A0A0G4KA49_9SPIR</name>
<keyword evidence="1" id="KW-0732">Signal</keyword>
<feature type="signal peptide" evidence="1">
    <location>
        <begin position="1"/>
        <end position="20"/>
    </location>
</feature>
<evidence type="ECO:0000256" key="1">
    <source>
        <dbReference type="SAM" id="SignalP"/>
    </source>
</evidence>
<evidence type="ECO:0000313" key="3">
    <source>
        <dbReference type="Proteomes" id="UP000043763"/>
    </source>
</evidence>
<reference evidence="3" key="1">
    <citation type="submission" date="2015-04" db="EMBL/GenBank/DDBJ databases">
        <authorList>
            <person name="Mushtaq Mamoona"/>
        </authorList>
    </citation>
    <scope>NUCLEOTIDE SEQUENCE [LARGE SCALE GENOMIC DNA]</scope>
    <source>
        <strain evidence="3">AN4859/03</strain>
    </source>
</reference>